<name>A0AAP5BEX7_9BURK</name>
<dbReference type="Proteomes" id="UP001209412">
    <property type="component" value="Unassembled WGS sequence"/>
</dbReference>
<feature type="domain" description="DUF3631" evidence="2">
    <location>
        <begin position="229"/>
        <end position="378"/>
    </location>
</feature>
<gene>
    <name evidence="4" type="ORF">NIE36_24145</name>
    <name evidence="3" type="ORF">OSB80_24225</name>
</gene>
<evidence type="ECO:0000313" key="3">
    <source>
        <dbReference type="EMBL" id="MCX4148463.1"/>
    </source>
</evidence>
<dbReference type="EMBL" id="JAMXWF010000021">
    <property type="protein sequence ID" value="MDQ6410281.1"/>
    <property type="molecule type" value="Genomic_DNA"/>
</dbReference>
<sequence>MAKHINDDLNALNLPSDDDREFGRVEPWPEPVNLAGLLDEIVSTLDEYVYCDQRMLERDALWITSTWLSDHPAIDAFPLLIITAPDKGCGKTRYLELIGELACKPIFAGNITGAAVFRILNERNGPTVLIDEWDSLGEKAKAMMTNLVNNGYRRRSAWTYRAASKDGASSKGLDRYRIWGPKVLCGIGRATPTIMSRAHITNLEKKPSDHRVEALGAQGRTRFGILNRKLARVAADYYEAYGPAIEWARKTDKVGNRGGDNWLPLRAAGLLAGEHWTEIGDTLAAMFSSQTDEDPSAGAELLRDLLPAFTESGKEKLTSEHLIRWLSEDLEKRWANFNGYGKPITARQLAKVLRPYGVRSRTVAIGEQRFKGYHLEDLWPKVKAYGAREEDQVTDLLGPLLDELGGKGESSDDGRKEDDSSRDDTASKTSDGDERSPG</sequence>
<dbReference type="Proteomes" id="UP001242288">
    <property type="component" value="Unassembled WGS sequence"/>
</dbReference>
<feature type="region of interest" description="Disordered" evidence="1">
    <location>
        <begin position="396"/>
        <end position="438"/>
    </location>
</feature>
<evidence type="ECO:0000313" key="4">
    <source>
        <dbReference type="EMBL" id="MDQ6410281.1"/>
    </source>
</evidence>
<organism evidence="4 6">
    <name type="scientific">Paraburkholderia madseniana</name>
    <dbReference type="NCBI Taxonomy" id="2599607"/>
    <lineage>
        <taxon>Bacteria</taxon>
        <taxon>Pseudomonadati</taxon>
        <taxon>Pseudomonadota</taxon>
        <taxon>Betaproteobacteria</taxon>
        <taxon>Burkholderiales</taxon>
        <taxon>Burkholderiaceae</taxon>
        <taxon>Paraburkholderia</taxon>
    </lineage>
</organism>
<keyword evidence="5" id="KW-1185">Reference proteome</keyword>
<dbReference type="AlphaFoldDB" id="A0AAP5BEX7"/>
<proteinExistence type="predicted"/>
<reference evidence="4" key="1">
    <citation type="submission" date="2022-06" db="EMBL/GenBank/DDBJ databases">
        <title>PHB producers.</title>
        <authorList>
            <person name="Besaury L."/>
        </authorList>
    </citation>
    <scope>NUCLEOTIDE SEQUENCE</scope>
    <source>
        <strain evidence="4 5">SEWS6</strain>
    </source>
</reference>
<protein>
    <submittedName>
        <fullName evidence="4">DUF3631 domain-containing protein</fullName>
    </submittedName>
</protein>
<evidence type="ECO:0000259" key="2">
    <source>
        <dbReference type="Pfam" id="PF12307"/>
    </source>
</evidence>
<dbReference type="InterPro" id="IPR022081">
    <property type="entry name" value="DUF3631"/>
</dbReference>
<dbReference type="RefSeq" id="WP_266259539.1">
    <property type="nucleotide sequence ID" value="NZ_JAMXWF010000021.1"/>
</dbReference>
<feature type="compositionally biased region" description="Basic and acidic residues" evidence="1">
    <location>
        <begin position="404"/>
        <end position="438"/>
    </location>
</feature>
<evidence type="ECO:0000313" key="5">
    <source>
        <dbReference type="Proteomes" id="UP001209412"/>
    </source>
</evidence>
<dbReference type="EMBL" id="JAPKHW010000021">
    <property type="protein sequence ID" value="MCX4148463.1"/>
    <property type="molecule type" value="Genomic_DNA"/>
</dbReference>
<evidence type="ECO:0000313" key="6">
    <source>
        <dbReference type="Proteomes" id="UP001242288"/>
    </source>
</evidence>
<comment type="caution">
    <text evidence="4">The sequence shown here is derived from an EMBL/GenBank/DDBJ whole genome shotgun (WGS) entry which is preliminary data.</text>
</comment>
<accession>A0AAP5BEX7</accession>
<evidence type="ECO:0000256" key="1">
    <source>
        <dbReference type="SAM" id="MobiDB-lite"/>
    </source>
</evidence>
<dbReference type="Pfam" id="PF12307">
    <property type="entry name" value="DUF3631"/>
    <property type="match status" value="1"/>
</dbReference>